<dbReference type="RefSeq" id="WP_218472721.1">
    <property type="nucleotide sequence ID" value="NZ_BAABJN010000009.1"/>
</dbReference>
<sequence length="217" mass="24314">MVDKKLAFRPTEMVCRPVEAGVAQAATPERRAIMSELLRLVQNHIDRWGVKKAEFARRVGSAPQTLYTWAARPLRQLPDKRILEGIAREAQYPYWLVVDAALIDSGYRRSYPDVVEICERLRMLPPEDCREIARVAVDLAANAESKQQRTPGNPGHATGGATLQPTQSHTAASDAYWPSPWIEDLLDGGRQQVIEQGAKERAHATGRSLRPRRKVGE</sequence>
<reference evidence="2 3" key="1">
    <citation type="submission" date="2021-07" db="EMBL/GenBank/DDBJ databases">
        <title>Whole Genome Sequence of Nocardia Iowensis.</title>
        <authorList>
            <person name="Lamm A."/>
            <person name="Collins-Fairclough A.M."/>
            <person name="Bunk B."/>
            <person name="Sproer C."/>
        </authorList>
    </citation>
    <scope>NUCLEOTIDE SEQUENCE [LARGE SCALE GENOMIC DNA]</scope>
    <source>
        <strain evidence="2 3">NRRL 5646</strain>
    </source>
</reference>
<evidence type="ECO:0000313" key="2">
    <source>
        <dbReference type="EMBL" id="QXN91872.1"/>
    </source>
</evidence>
<name>A0ABX8RSA4_NOCIO</name>
<evidence type="ECO:0000256" key="1">
    <source>
        <dbReference type="SAM" id="MobiDB-lite"/>
    </source>
</evidence>
<evidence type="ECO:0000313" key="3">
    <source>
        <dbReference type="Proteomes" id="UP000694257"/>
    </source>
</evidence>
<dbReference type="Proteomes" id="UP000694257">
    <property type="component" value="Chromosome"/>
</dbReference>
<feature type="region of interest" description="Disordered" evidence="1">
    <location>
        <begin position="196"/>
        <end position="217"/>
    </location>
</feature>
<accession>A0ABX8RSA4</accession>
<dbReference type="EMBL" id="CP078145">
    <property type="protein sequence ID" value="QXN91872.1"/>
    <property type="molecule type" value="Genomic_DNA"/>
</dbReference>
<keyword evidence="3" id="KW-1185">Reference proteome</keyword>
<organism evidence="2 3">
    <name type="scientific">Nocardia iowensis</name>
    <dbReference type="NCBI Taxonomy" id="204891"/>
    <lineage>
        <taxon>Bacteria</taxon>
        <taxon>Bacillati</taxon>
        <taxon>Actinomycetota</taxon>
        <taxon>Actinomycetes</taxon>
        <taxon>Mycobacteriales</taxon>
        <taxon>Nocardiaceae</taxon>
        <taxon>Nocardia</taxon>
    </lineage>
</organism>
<protein>
    <submittedName>
        <fullName evidence="2">Uncharacterized protein</fullName>
    </submittedName>
</protein>
<proteinExistence type="predicted"/>
<feature type="region of interest" description="Disordered" evidence="1">
    <location>
        <begin position="143"/>
        <end position="174"/>
    </location>
</feature>
<feature type="compositionally biased region" description="Polar residues" evidence="1">
    <location>
        <begin position="161"/>
        <end position="171"/>
    </location>
</feature>
<gene>
    <name evidence="2" type="ORF">KV110_01365</name>
</gene>